<dbReference type="Proteomes" id="UP001595993">
    <property type="component" value="Unassembled WGS sequence"/>
</dbReference>
<dbReference type="EMBL" id="JBHSFE010000014">
    <property type="protein sequence ID" value="MFC4609453.1"/>
    <property type="molecule type" value="Genomic_DNA"/>
</dbReference>
<evidence type="ECO:0000313" key="3">
    <source>
        <dbReference type="Proteomes" id="UP001595993"/>
    </source>
</evidence>
<keyword evidence="3" id="KW-1185">Reference proteome</keyword>
<feature type="domain" description="DUF397" evidence="1">
    <location>
        <begin position="6"/>
        <end position="55"/>
    </location>
</feature>
<comment type="caution">
    <text evidence="2">The sequence shown here is derived from an EMBL/GenBank/DDBJ whole genome shotgun (WGS) entry which is preliminary data.</text>
</comment>
<dbReference type="InterPro" id="IPR007278">
    <property type="entry name" value="DUF397"/>
</dbReference>
<gene>
    <name evidence="2" type="ORF">ACFO9E_16740</name>
</gene>
<evidence type="ECO:0000259" key="1">
    <source>
        <dbReference type="Pfam" id="PF04149"/>
    </source>
</evidence>
<dbReference type="Pfam" id="PF04149">
    <property type="entry name" value="DUF397"/>
    <property type="match status" value="1"/>
</dbReference>
<accession>A0ABV9G598</accession>
<dbReference type="RefSeq" id="WP_381196233.1">
    <property type="nucleotide sequence ID" value="NZ_JBHSFE010000014.1"/>
</dbReference>
<reference evidence="3" key="1">
    <citation type="journal article" date="2019" name="Int. J. Syst. Evol. Microbiol.">
        <title>The Global Catalogue of Microorganisms (GCM) 10K type strain sequencing project: providing services to taxonomists for standard genome sequencing and annotation.</title>
        <authorList>
            <consortium name="The Broad Institute Genomics Platform"/>
            <consortium name="The Broad Institute Genome Sequencing Center for Infectious Disease"/>
            <person name="Wu L."/>
            <person name="Ma J."/>
        </authorList>
    </citation>
    <scope>NUCLEOTIDE SEQUENCE [LARGE SCALE GENOMIC DNA]</scope>
    <source>
        <strain evidence="3">CGMCC 4.7139</strain>
    </source>
</reference>
<evidence type="ECO:0000313" key="2">
    <source>
        <dbReference type="EMBL" id="MFC4609453.1"/>
    </source>
</evidence>
<sequence>MPAFEFAKSSYSSGNGECVEVATNLDGVVAVRDSKLSEGPVVRFPASAWTAFVRRTIAR</sequence>
<name>A0ABV9G598_9ACTN</name>
<proteinExistence type="predicted"/>
<organism evidence="2 3">
    <name type="scientific">Streptomyces maoxianensis</name>
    <dbReference type="NCBI Taxonomy" id="1459942"/>
    <lineage>
        <taxon>Bacteria</taxon>
        <taxon>Bacillati</taxon>
        <taxon>Actinomycetota</taxon>
        <taxon>Actinomycetes</taxon>
        <taxon>Kitasatosporales</taxon>
        <taxon>Streptomycetaceae</taxon>
        <taxon>Streptomyces</taxon>
    </lineage>
</organism>
<protein>
    <submittedName>
        <fullName evidence="2">DUF397 domain-containing protein</fullName>
    </submittedName>
</protein>